<accession>A0A0D0BNM1</accession>
<feature type="region of interest" description="Disordered" evidence="1">
    <location>
        <begin position="49"/>
        <end position="72"/>
    </location>
</feature>
<evidence type="ECO:0000256" key="1">
    <source>
        <dbReference type="SAM" id="MobiDB-lite"/>
    </source>
</evidence>
<organism evidence="2 3">
    <name type="scientific">Collybiopsis luxurians FD-317 M1</name>
    <dbReference type="NCBI Taxonomy" id="944289"/>
    <lineage>
        <taxon>Eukaryota</taxon>
        <taxon>Fungi</taxon>
        <taxon>Dikarya</taxon>
        <taxon>Basidiomycota</taxon>
        <taxon>Agaricomycotina</taxon>
        <taxon>Agaricomycetes</taxon>
        <taxon>Agaricomycetidae</taxon>
        <taxon>Agaricales</taxon>
        <taxon>Marasmiineae</taxon>
        <taxon>Omphalotaceae</taxon>
        <taxon>Collybiopsis</taxon>
        <taxon>Collybiopsis luxurians</taxon>
    </lineage>
</organism>
<reference evidence="2 3" key="1">
    <citation type="submission" date="2014-04" db="EMBL/GenBank/DDBJ databases">
        <title>Evolutionary Origins and Diversification of the Mycorrhizal Mutualists.</title>
        <authorList>
            <consortium name="DOE Joint Genome Institute"/>
            <consortium name="Mycorrhizal Genomics Consortium"/>
            <person name="Kohler A."/>
            <person name="Kuo A."/>
            <person name="Nagy L.G."/>
            <person name="Floudas D."/>
            <person name="Copeland A."/>
            <person name="Barry K.W."/>
            <person name="Cichocki N."/>
            <person name="Veneault-Fourrey C."/>
            <person name="LaButti K."/>
            <person name="Lindquist E.A."/>
            <person name="Lipzen A."/>
            <person name="Lundell T."/>
            <person name="Morin E."/>
            <person name="Murat C."/>
            <person name="Riley R."/>
            <person name="Ohm R."/>
            <person name="Sun H."/>
            <person name="Tunlid A."/>
            <person name="Henrissat B."/>
            <person name="Grigoriev I.V."/>
            <person name="Hibbett D.S."/>
            <person name="Martin F."/>
        </authorList>
    </citation>
    <scope>NUCLEOTIDE SEQUENCE [LARGE SCALE GENOMIC DNA]</scope>
    <source>
        <strain evidence="2 3">FD-317 M1</strain>
    </source>
</reference>
<sequence length="72" mass="8135">MSVVEAPSPYFTQESSICFLAFAAFSSSIQSGCDQRSFGTVPNFISERINTDTHLEKDEQAPSQTDRERRER</sequence>
<protein>
    <submittedName>
        <fullName evidence="2">Uncharacterized protein</fullName>
    </submittedName>
</protein>
<evidence type="ECO:0000313" key="3">
    <source>
        <dbReference type="Proteomes" id="UP000053593"/>
    </source>
</evidence>
<dbReference type="HOGENOM" id="CLU_2722485_0_0_1"/>
<evidence type="ECO:0000313" key="2">
    <source>
        <dbReference type="EMBL" id="KIK51114.1"/>
    </source>
</evidence>
<keyword evidence="3" id="KW-1185">Reference proteome</keyword>
<dbReference type="AlphaFoldDB" id="A0A0D0BNM1"/>
<name>A0A0D0BNM1_9AGAR</name>
<gene>
    <name evidence="2" type="ORF">GYMLUDRAFT_50742</name>
</gene>
<dbReference type="EMBL" id="KN834872">
    <property type="protein sequence ID" value="KIK51114.1"/>
    <property type="molecule type" value="Genomic_DNA"/>
</dbReference>
<proteinExistence type="predicted"/>
<dbReference type="Proteomes" id="UP000053593">
    <property type="component" value="Unassembled WGS sequence"/>
</dbReference>